<dbReference type="GO" id="GO:0004553">
    <property type="term" value="F:hydrolase activity, hydrolyzing O-glycosyl compounds"/>
    <property type="evidence" value="ECO:0007669"/>
    <property type="project" value="InterPro"/>
</dbReference>
<feature type="domain" description="GH16" evidence="1">
    <location>
        <begin position="1"/>
        <end position="247"/>
    </location>
</feature>
<dbReference type="Gene3D" id="2.60.120.200">
    <property type="match status" value="1"/>
</dbReference>
<dbReference type="CDD" id="cd00413">
    <property type="entry name" value="Glyco_hydrolase_16"/>
    <property type="match status" value="1"/>
</dbReference>
<proteinExistence type="predicted"/>
<evidence type="ECO:0000313" key="2">
    <source>
        <dbReference type="EMBL" id="GIJ01814.1"/>
    </source>
</evidence>
<dbReference type="InterPro" id="IPR013320">
    <property type="entry name" value="ConA-like_dom_sf"/>
</dbReference>
<dbReference type="InterPro" id="IPR000757">
    <property type="entry name" value="Beta-glucanase-like"/>
</dbReference>
<evidence type="ECO:0000313" key="3">
    <source>
        <dbReference type="Proteomes" id="UP000652013"/>
    </source>
</evidence>
<dbReference type="PROSITE" id="PS51762">
    <property type="entry name" value="GH16_2"/>
    <property type="match status" value="1"/>
</dbReference>
<dbReference type="EMBL" id="BOOY01000006">
    <property type="protein sequence ID" value="GIJ01814.1"/>
    <property type="molecule type" value="Genomic_DNA"/>
</dbReference>
<dbReference type="GO" id="GO:0005975">
    <property type="term" value="P:carbohydrate metabolic process"/>
    <property type="evidence" value="ECO:0007669"/>
    <property type="project" value="InterPro"/>
</dbReference>
<gene>
    <name evidence="2" type="ORF">Sya03_11660</name>
</gene>
<dbReference type="Pfam" id="PF00722">
    <property type="entry name" value="Glyco_hydro_16"/>
    <property type="match status" value="1"/>
</dbReference>
<organism evidence="2 3">
    <name type="scientific">Spirilliplanes yamanashiensis</name>
    <dbReference type="NCBI Taxonomy" id="42233"/>
    <lineage>
        <taxon>Bacteria</taxon>
        <taxon>Bacillati</taxon>
        <taxon>Actinomycetota</taxon>
        <taxon>Actinomycetes</taxon>
        <taxon>Micromonosporales</taxon>
        <taxon>Micromonosporaceae</taxon>
        <taxon>Spirilliplanes</taxon>
    </lineage>
</organism>
<name>A0A8J4DHW5_9ACTN</name>
<protein>
    <recommendedName>
        <fullName evidence="1">GH16 domain-containing protein</fullName>
    </recommendedName>
</protein>
<dbReference type="SUPFAM" id="SSF49899">
    <property type="entry name" value="Concanavalin A-like lectins/glucanases"/>
    <property type="match status" value="1"/>
</dbReference>
<comment type="caution">
    <text evidence="2">The sequence shown here is derived from an EMBL/GenBank/DDBJ whole genome shotgun (WGS) entry which is preliminary data.</text>
</comment>
<sequence length="247" mass="26756">MSTGPASDLDERFTGDGLDPAVWFPAYLPHWSSRAAAAATWTAGGGELRLSIPPEQGLWCADTHDGPLRASCVQTAHLDGQQPFREGLTVRESTPAFRGYTPRYGHVEARLRGEISPRSMVAFWLPGVEETPEQSAEICVMEVFGDAVRPGSADVGIGLHRFRDPALTEQWSAEPLPIDVAEFHTYAVDWRPGSLTFSVDGAVVREVGQAPDYPVQLVLGVFDFPDRPGPAGHVPALVVSHVRGYAL</sequence>
<dbReference type="Proteomes" id="UP000652013">
    <property type="component" value="Unassembled WGS sequence"/>
</dbReference>
<evidence type="ECO:0000259" key="1">
    <source>
        <dbReference type="PROSITE" id="PS51762"/>
    </source>
</evidence>
<reference evidence="2" key="1">
    <citation type="submission" date="2021-01" db="EMBL/GenBank/DDBJ databases">
        <title>Whole genome shotgun sequence of Spirilliplanes yamanashiensis NBRC 15828.</title>
        <authorList>
            <person name="Komaki H."/>
            <person name="Tamura T."/>
        </authorList>
    </citation>
    <scope>NUCLEOTIDE SEQUENCE</scope>
    <source>
        <strain evidence="2">NBRC 15828</strain>
    </source>
</reference>
<dbReference type="RefSeq" id="WP_203937139.1">
    <property type="nucleotide sequence ID" value="NZ_BAAAGJ010000005.1"/>
</dbReference>
<dbReference type="AlphaFoldDB" id="A0A8J4DHW5"/>
<accession>A0A8J4DHW5</accession>
<keyword evidence="3" id="KW-1185">Reference proteome</keyword>